<dbReference type="PROSITE" id="PS50405">
    <property type="entry name" value="GST_CTER"/>
    <property type="match status" value="1"/>
</dbReference>
<dbReference type="InterPro" id="IPR004045">
    <property type="entry name" value="Glutathione_S-Trfase_N"/>
</dbReference>
<accession>A0ABX5X2H5</accession>
<evidence type="ECO:0000313" key="3">
    <source>
        <dbReference type="EMBL" id="QDO85538.1"/>
    </source>
</evidence>
<proteinExistence type="predicted"/>
<dbReference type="InterPro" id="IPR004046">
    <property type="entry name" value="GST_C"/>
</dbReference>
<sequence>MIKVISFKVCPFFQYVTAMLEATKLPYEVEYADFDNCLFDISPNGKAPVLITESGEVLFDADAIVSYLESLHGGIYQAKTKEEAALIEAWANYGSKNYVPQCSTMRSETQSEFETHLAVFEKAIANMERQLGKHCYFMGEEISRVDIAWLPILYRAKLVEERIDFDFLENYPLVKKWQMSLLSLDIVKHSVSGDFEQVFNDFYLSTSYLAKSNKASLTS</sequence>
<dbReference type="CDD" id="cd00570">
    <property type="entry name" value="GST_N_family"/>
    <property type="match status" value="1"/>
</dbReference>
<dbReference type="Pfam" id="PF00043">
    <property type="entry name" value="GST_C"/>
    <property type="match status" value="1"/>
</dbReference>
<dbReference type="InterPro" id="IPR050983">
    <property type="entry name" value="GST_Omega/HSP26"/>
</dbReference>
<dbReference type="SUPFAM" id="SSF47616">
    <property type="entry name" value="GST C-terminal domain-like"/>
    <property type="match status" value="1"/>
</dbReference>
<dbReference type="InterPro" id="IPR036282">
    <property type="entry name" value="Glutathione-S-Trfase_C_sf"/>
</dbReference>
<evidence type="ECO:0000259" key="1">
    <source>
        <dbReference type="PROSITE" id="PS50404"/>
    </source>
</evidence>
<reference evidence="3 4" key="1">
    <citation type="submission" date="2019-07" db="EMBL/GenBank/DDBJ databases">
        <title>Shewanella sp. YLB-06 whole genomic sequence.</title>
        <authorList>
            <person name="Yu L."/>
        </authorList>
    </citation>
    <scope>NUCLEOTIDE SEQUENCE [LARGE SCALE GENOMIC DNA]</scope>
    <source>
        <strain evidence="3 4">YLB-06</strain>
    </source>
</reference>
<evidence type="ECO:0000259" key="2">
    <source>
        <dbReference type="PROSITE" id="PS50405"/>
    </source>
</evidence>
<name>A0ABX5X2H5_9GAMM</name>
<evidence type="ECO:0000313" key="4">
    <source>
        <dbReference type="Proteomes" id="UP000315947"/>
    </source>
</evidence>
<feature type="domain" description="GST N-terminal" evidence="1">
    <location>
        <begin position="1"/>
        <end position="76"/>
    </location>
</feature>
<dbReference type="InterPro" id="IPR010987">
    <property type="entry name" value="Glutathione-S-Trfase_C-like"/>
</dbReference>
<dbReference type="EMBL" id="CP041614">
    <property type="protein sequence ID" value="QDO85538.1"/>
    <property type="molecule type" value="Genomic_DNA"/>
</dbReference>
<dbReference type="InterPro" id="IPR036249">
    <property type="entry name" value="Thioredoxin-like_sf"/>
</dbReference>
<organism evidence="3 4">
    <name type="scientific">Shewanella psychropiezotolerans</name>
    <dbReference type="NCBI Taxonomy" id="2593655"/>
    <lineage>
        <taxon>Bacteria</taxon>
        <taxon>Pseudomonadati</taxon>
        <taxon>Pseudomonadota</taxon>
        <taxon>Gammaproteobacteria</taxon>
        <taxon>Alteromonadales</taxon>
        <taxon>Shewanellaceae</taxon>
        <taxon>Shewanella</taxon>
    </lineage>
</organism>
<dbReference type="Gene3D" id="3.40.30.10">
    <property type="entry name" value="Glutaredoxin"/>
    <property type="match status" value="1"/>
</dbReference>
<dbReference type="PANTHER" id="PTHR43968">
    <property type="match status" value="1"/>
</dbReference>
<keyword evidence="4" id="KW-1185">Reference proteome</keyword>
<protein>
    <submittedName>
        <fullName evidence="3">Glutathione S-transferase family protein</fullName>
    </submittedName>
</protein>
<dbReference type="Pfam" id="PF13409">
    <property type="entry name" value="GST_N_2"/>
    <property type="match status" value="1"/>
</dbReference>
<dbReference type="Gene3D" id="1.20.1050.10">
    <property type="match status" value="1"/>
</dbReference>
<feature type="domain" description="GST C-terminal" evidence="2">
    <location>
        <begin position="80"/>
        <end position="202"/>
    </location>
</feature>
<dbReference type="RefSeq" id="WP_144047858.1">
    <property type="nucleotide sequence ID" value="NZ_CP041614.1"/>
</dbReference>
<dbReference type="InterPro" id="IPR040079">
    <property type="entry name" value="Glutathione_S-Trfase"/>
</dbReference>
<dbReference type="SUPFAM" id="SSF52833">
    <property type="entry name" value="Thioredoxin-like"/>
    <property type="match status" value="1"/>
</dbReference>
<dbReference type="PANTHER" id="PTHR43968:SF6">
    <property type="entry name" value="GLUTATHIONE S-TRANSFERASE OMEGA"/>
    <property type="match status" value="1"/>
</dbReference>
<dbReference type="CDD" id="cd00299">
    <property type="entry name" value="GST_C_family"/>
    <property type="match status" value="1"/>
</dbReference>
<dbReference type="Proteomes" id="UP000315947">
    <property type="component" value="Chromosome"/>
</dbReference>
<dbReference type="PROSITE" id="PS50404">
    <property type="entry name" value="GST_NTER"/>
    <property type="match status" value="1"/>
</dbReference>
<dbReference type="SFLD" id="SFLDS00019">
    <property type="entry name" value="Glutathione_Transferase_(cytos"/>
    <property type="match status" value="1"/>
</dbReference>
<gene>
    <name evidence="3" type="ORF">FM037_22595</name>
</gene>